<dbReference type="Proteomes" id="UP000635477">
    <property type="component" value="Unassembled WGS sequence"/>
</dbReference>
<name>A0A8H4X977_9HYPO</name>
<dbReference type="SMART" id="SM00829">
    <property type="entry name" value="PKS_ER"/>
    <property type="match status" value="1"/>
</dbReference>
<gene>
    <name evidence="4" type="ORF">FZEAL_10631</name>
</gene>
<dbReference type="InterPro" id="IPR020843">
    <property type="entry name" value="ER"/>
</dbReference>
<comment type="caution">
    <text evidence="4">The sequence shown here is derived from an EMBL/GenBank/DDBJ whole genome shotgun (WGS) entry which is preliminary data.</text>
</comment>
<dbReference type="Gene3D" id="3.40.50.720">
    <property type="entry name" value="NAD(P)-binding Rossmann-like Domain"/>
    <property type="match status" value="1"/>
</dbReference>
<dbReference type="Gene3D" id="3.90.180.10">
    <property type="entry name" value="Medium-chain alcohol dehydrogenases, catalytic domain"/>
    <property type="match status" value="1"/>
</dbReference>
<dbReference type="Pfam" id="PF00107">
    <property type="entry name" value="ADH_zinc_N"/>
    <property type="match status" value="1"/>
</dbReference>
<evidence type="ECO:0000259" key="3">
    <source>
        <dbReference type="SMART" id="SM00829"/>
    </source>
</evidence>
<dbReference type="InterPro" id="IPR013149">
    <property type="entry name" value="ADH-like_C"/>
</dbReference>
<protein>
    <recommendedName>
        <fullName evidence="3">Enoyl reductase (ER) domain-containing protein</fullName>
    </recommendedName>
</protein>
<organism evidence="4 5">
    <name type="scientific">Fusarium zealandicum</name>
    <dbReference type="NCBI Taxonomy" id="1053134"/>
    <lineage>
        <taxon>Eukaryota</taxon>
        <taxon>Fungi</taxon>
        <taxon>Dikarya</taxon>
        <taxon>Ascomycota</taxon>
        <taxon>Pezizomycotina</taxon>
        <taxon>Sordariomycetes</taxon>
        <taxon>Hypocreomycetidae</taxon>
        <taxon>Hypocreales</taxon>
        <taxon>Nectriaceae</taxon>
        <taxon>Fusarium</taxon>
        <taxon>Fusarium staphyleae species complex</taxon>
    </lineage>
</organism>
<dbReference type="GO" id="GO:0016651">
    <property type="term" value="F:oxidoreductase activity, acting on NAD(P)H"/>
    <property type="evidence" value="ECO:0007669"/>
    <property type="project" value="InterPro"/>
</dbReference>
<evidence type="ECO:0000313" key="5">
    <source>
        <dbReference type="Proteomes" id="UP000635477"/>
    </source>
</evidence>
<evidence type="ECO:0000313" key="4">
    <source>
        <dbReference type="EMBL" id="KAF4966633.1"/>
    </source>
</evidence>
<evidence type="ECO:0000256" key="1">
    <source>
        <dbReference type="ARBA" id="ARBA00008072"/>
    </source>
</evidence>
<dbReference type="InterPro" id="IPR036291">
    <property type="entry name" value="NAD(P)-bd_dom_sf"/>
</dbReference>
<dbReference type="SUPFAM" id="SSF51735">
    <property type="entry name" value="NAD(P)-binding Rossmann-fold domains"/>
    <property type="match status" value="1"/>
</dbReference>
<dbReference type="InterPro" id="IPR011032">
    <property type="entry name" value="GroES-like_sf"/>
</dbReference>
<dbReference type="Pfam" id="PF08240">
    <property type="entry name" value="ADH_N"/>
    <property type="match status" value="1"/>
</dbReference>
<dbReference type="PANTHER" id="PTHR45348:SF2">
    <property type="entry name" value="ZINC-TYPE ALCOHOL DEHYDROGENASE-LIKE PROTEIN C2E1P3.01"/>
    <property type="match status" value="1"/>
</dbReference>
<reference evidence="4" key="2">
    <citation type="submission" date="2020-05" db="EMBL/GenBank/DDBJ databases">
        <authorList>
            <person name="Kim H.-S."/>
            <person name="Proctor R.H."/>
            <person name="Brown D.W."/>
        </authorList>
    </citation>
    <scope>NUCLEOTIDE SEQUENCE</scope>
    <source>
        <strain evidence="4">NRRL 22465</strain>
    </source>
</reference>
<comment type="similarity">
    <text evidence="1">Belongs to the zinc-containing alcohol dehydrogenase family.</text>
</comment>
<dbReference type="PANTHER" id="PTHR45348">
    <property type="entry name" value="HYPOTHETICAL OXIDOREDUCTASE (EUROFUNG)"/>
    <property type="match status" value="1"/>
</dbReference>
<dbReference type="OrthoDB" id="9992527at2759"/>
<dbReference type="InterPro" id="IPR013154">
    <property type="entry name" value="ADH-like_N"/>
</dbReference>
<dbReference type="AlphaFoldDB" id="A0A8H4X977"/>
<sequence>MFLSTINALVVEVLEDRSNPELVKKEISPPSLEPHQVLVKVSAVAQNPTDVMGFDTNVYGDGAVLGCDFAGTVEQVGANVTRVSEGDTIAGLVWGGKIKGLGAFSEYTVAHERICFRVPDNISMSQAATVPLASLTAWLALFSKDCLNIDRNASDTTVLVWGGSSSVGQYAIQIAALSGFKVVTTCSPRNFDLVKSLGAAHVFDYRSNNLARAIKEAAPGLRYVFDTIGNETSSVIGSQAIDESGGALCTVRPGKA</sequence>
<keyword evidence="2" id="KW-0560">Oxidoreductase</keyword>
<proteinExistence type="inferred from homology"/>
<accession>A0A8H4X977</accession>
<dbReference type="InterPro" id="IPR047122">
    <property type="entry name" value="Trans-enoyl_RdTase-like"/>
</dbReference>
<evidence type="ECO:0000256" key="2">
    <source>
        <dbReference type="ARBA" id="ARBA00023002"/>
    </source>
</evidence>
<feature type="domain" description="Enoyl reductase (ER)" evidence="3">
    <location>
        <begin position="15"/>
        <end position="256"/>
    </location>
</feature>
<dbReference type="CDD" id="cd08249">
    <property type="entry name" value="enoyl_reductase_like"/>
    <property type="match status" value="1"/>
</dbReference>
<dbReference type="EMBL" id="JABEYC010001292">
    <property type="protein sequence ID" value="KAF4966633.1"/>
    <property type="molecule type" value="Genomic_DNA"/>
</dbReference>
<keyword evidence="5" id="KW-1185">Reference proteome</keyword>
<reference evidence="4" key="1">
    <citation type="journal article" date="2020" name="BMC Genomics">
        <title>Correction to: Identification and distribution of gene clusters required for synthesis of sphingolipid metabolism inhibitors in diverse species of the filamentous fungus Fusarium.</title>
        <authorList>
            <person name="Kim H.S."/>
            <person name="Lohmar J.M."/>
            <person name="Busman M."/>
            <person name="Brown D.W."/>
            <person name="Naumann T.A."/>
            <person name="Divon H.H."/>
            <person name="Lysoe E."/>
            <person name="Uhlig S."/>
            <person name="Proctor R.H."/>
        </authorList>
    </citation>
    <scope>NUCLEOTIDE SEQUENCE</scope>
    <source>
        <strain evidence="4">NRRL 22465</strain>
    </source>
</reference>
<dbReference type="SUPFAM" id="SSF50129">
    <property type="entry name" value="GroES-like"/>
    <property type="match status" value="1"/>
</dbReference>